<dbReference type="SUPFAM" id="SSF53649">
    <property type="entry name" value="Alkaline phosphatase-like"/>
    <property type="match status" value="1"/>
</dbReference>
<feature type="non-terminal residue" evidence="1">
    <location>
        <position position="1"/>
    </location>
</feature>
<name>A0A383CIC8_9ZZZZ</name>
<dbReference type="InterPro" id="IPR017850">
    <property type="entry name" value="Alkaline_phosphatase_core_sf"/>
</dbReference>
<reference evidence="1" key="1">
    <citation type="submission" date="2018-05" db="EMBL/GenBank/DDBJ databases">
        <authorList>
            <person name="Lanie J.A."/>
            <person name="Ng W.-L."/>
            <person name="Kazmierczak K.M."/>
            <person name="Andrzejewski T.M."/>
            <person name="Davidsen T.M."/>
            <person name="Wayne K.J."/>
            <person name="Tettelin H."/>
            <person name="Glass J.I."/>
            <person name="Rusch D."/>
            <person name="Podicherti R."/>
            <person name="Tsui H.-C.T."/>
            <person name="Winkler M.E."/>
        </authorList>
    </citation>
    <scope>NUCLEOTIDE SEQUENCE</scope>
</reference>
<proteinExistence type="predicted"/>
<evidence type="ECO:0008006" key="2">
    <source>
        <dbReference type="Google" id="ProtNLM"/>
    </source>
</evidence>
<protein>
    <recommendedName>
        <fullName evidence="2">N-sulphoglucosamine sulphohydrolase C-terminal domain-containing protein</fullName>
    </recommendedName>
</protein>
<dbReference type="Gene3D" id="3.30.1120.10">
    <property type="match status" value="1"/>
</dbReference>
<dbReference type="EMBL" id="UINC01208678">
    <property type="protein sequence ID" value="SVE31338.1"/>
    <property type="molecule type" value="Genomic_DNA"/>
</dbReference>
<dbReference type="AlphaFoldDB" id="A0A383CIC8"/>
<dbReference type="Pfam" id="PF14707">
    <property type="entry name" value="Sulfatase_C"/>
    <property type="match status" value="1"/>
</dbReference>
<gene>
    <name evidence="1" type="ORF">METZ01_LOCUS484192</name>
</gene>
<accession>A0A383CIC8</accession>
<evidence type="ECO:0000313" key="1">
    <source>
        <dbReference type="EMBL" id="SVE31338.1"/>
    </source>
</evidence>
<organism evidence="1">
    <name type="scientific">marine metagenome</name>
    <dbReference type="NCBI Taxonomy" id="408172"/>
    <lineage>
        <taxon>unclassified sequences</taxon>
        <taxon>metagenomes</taxon>
        <taxon>ecological metagenomes</taxon>
    </lineage>
</organism>
<sequence>LEAVRVGRWKLILPREANTPYTLWIGRYTDSVEQSLLFDLQNDVGEQNDLAAEYPDIVRKLMQEADKVRRELGDYNKIGTGARFFDDGEKRPLTFFPDAE</sequence>